<evidence type="ECO:0000313" key="2">
    <source>
        <dbReference type="EMBL" id="KAK4502975.1"/>
    </source>
</evidence>
<organism evidence="2 3">
    <name type="scientific">Zasmidium cellare</name>
    <name type="common">Wine cellar mold</name>
    <name type="synonym">Racodium cellare</name>
    <dbReference type="NCBI Taxonomy" id="395010"/>
    <lineage>
        <taxon>Eukaryota</taxon>
        <taxon>Fungi</taxon>
        <taxon>Dikarya</taxon>
        <taxon>Ascomycota</taxon>
        <taxon>Pezizomycotina</taxon>
        <taxon>Dothideomycetes</taxon>
        <taxon>Dothideomycetidae</taxon>
        <taxon>Mycosphaerellales</taxon>
        <taxon>Mycosphaerellaceae</taxon>
        <taxon>Zasmidium</taxon>
    </lineage>
</organism>
<dbReference type="InterPro" id="IPR036047">
    <property type="entry name" value="F-box-like_dom_sf"/>
</dbReference>
<keyword evidence="3" id="KW-1185">Reference proteome</keyword>
<reference evidence="2 3" key="1">
    <citation type="journal article" date="2023" name="G3 (Bethesda)">
        <title>A chromosome-level genome assembly of Zasmidium syzygii isolated from banana leaves.</title>
        <authorList>
            <person name="van Westerhoven A.C."/>
            <person name="Mehrabi R."/>
            <person name="Talebi R."/>
            <person name="Steentjes M.B.F."/>
            <person name="Corcolon B."/>
            <person name="Chong P.A."/>
            <person name="Kema G.H.J."/>
            <person name="Seidl M.F."/>
        </authorList>
    </citation>
    <scope>NUCLEOTIDE SEQUENCE [LARGE SCALE GENOMIC DNA]</scope>
    <source>
        <strain evidence="2 3">P124</strain>
    </source>
</reference>
<dbReference type="PROSITE" id="PS50181">
    <property type="entry name" value="FBOX"/>
    <property type="match status" value="1"/>
</dbReference>
<dbReference type="Proteomes" id="UP001305779">
    <property type="component" value="Unassembled WGS sequence"/>
</dbReference>
<dbReference type="SUPFAM" id="SSF81383">
    <property type="entry name" value="F-box domain"/>
    <property type="match status" value="1"/>
</dbReference>
<sequence>MAGDTSIRDDLLSRLAHQPQYIMTGMIKISNPATPSTITRSPHTSADLGRLDKLPLELLHFAFSMLDLKTLSSISRTCLRGLAVVESIPEYRDLIRHAPSMMTALGSTGLIQHHSAHTLHTGLTASQCASCGDFGPFLFLPTCERCCYECLCREQRFRVITTACAGDCFELSAASLKKLPTMHNLRGRYSVPFERDLEQRFRLVSARAVKKLALDEGKSMKVLAENMGKRRHEGFDRLTKWRHIDTLKWLQAAPIESREVNTQTTSPATRVPVDDFGGLASIPFPSLKSTTCAESGLWCLGCEETYRDWDPDESGDNDAARLVAMGSNVYGDVHYTTQVARSEKGFLEHVAHCAGAKEIVPDLEEKLRQMKIA</sequence>
<feature type="domain" description="F-box" evidence="1">
    <location>
        <begin position="48"/>
        <end position="94"/>
    </location>
</feature>
<accession>A0ABR0EP06</accession>
<evidence type="ECO:0000259" key="1">
    <source>
        <dbReference type="PROSITE" id="PS50181"/>
    </source>
</evidence>
<evidence type="ECO:0000313" key="3">
    <source>
        <dbReference type="Proteomes" id="UP001305779"/>
    </source>
</evidence>
<protein>
    <recommendedName>
        <fullName evidence="1">F-box domain-containing protein</fullName>
    </recommendedName>
</protein>
<dbReference type="EMBL" id="JAXOVC010000004">
    <property type="protein sequence ID" value="KAK4502975.1"/>
    <property type="molecule type" value="Genomic_DNA"/>
</dbReference>
<dbReference type="InterPro" id="IPR001810">
    <property type="entry name" value="F-box_dom"/>
</dbReference>
<comment type="caution">
    <text evidence="2">The sequence shown here is derived from an EMBL/GenBank/DDBJ whole genome shotgun (WGS) entry which is preliminary data.</text>
</comment>
<name>A0ABR0EP06_ZASCE</name>
<proteinExistence type="predicted"/>
<gene>
    <name evidence="2" type="ORF">PRZ48_006402</name>
</gene>